<proteinExistence type="predicted"/>
<dbReference type="EMBL" id="BONC01000125">
    <property type="protein sequence ID" value="GIF61722.1"/>
    <property type="molecule type" value="Genomic_DNA"/>
</dbReference>
<evidence type="ECO:0000256" key="2">
    <source>
        <dbReference type="SAM" id="Phobius"/>
    </source>
</evidence>
<evidence type="ECO:0000313" key="4">
    <source>
        <dbReference type="Proteomes" id="UP000624325"/>
    </source>
</evidence>
<keyword evidence="2" id="KW-0812">Transmembrane</keyword>
<evidence type="ECO:0008006" key="5">
    <source>
        <dbReference type="Google" id="ProtNLM"/>
    </source>
</evidence>
<organism evidence="3 4">
    <name type="scientific">Asanoa iriomotensis</name>
    <dbReference type="NCBI Taxonomy" id="234613"/>
    <lineage>
        <taxon>Bacteria</taxon>
        <taxon>Bacillati</taxon>
        <taxon>Actinomycetota</taxon>
        <taxon>Actinomycetes</taxon>
        <taxon>Micromonosporales</taxon>
        <taxon>Micromonosporaceae</taxon>
        <taxon>Asanoa</taxon>
    </lineage>
</organism>
<dbReference type="Gene3D" id="2.160.20.80">
    <property type="entry name" value="E3 ubiquitin-protein ligase SopA"/>
    <property type="match status" value="1"/>
</dbReference>
<feature type="region of interest" description="Disordered" evidence="1">
    <location>
        <begin position="372"/>
        <end position="394"/>
    </location>
</feature>
<reference evidence="3 4" key="1">
    <citation type="submission" date="2021-01" db="EMBL/GenBank/DDBJ databases">
        <title>Whole genome shotgun sequence of Asanoa iriomotensis NBRC 100142.</title>
        <authorList>
            <person name="Komaki H."/>
            <person name="Tamura T."/>
        </authorList>
    </citation>
    <scope>NUCLEOTIDE SEQUENCE [LARGE SCALE GENOMIC DNA]</scope>
    <source>
        <strain evidence="3 4">NBRC 100142</strain>
    </source>
</reference>
<evidence type="ECO:0000256" key="1">
    <source>
        <dbReference type="SAM" id="MobiDB-lite"/>
    </source>
</evidence>
<name>A0ABQ4CG19_9ACTN</name>
<gene>
    <name evidence="3" type="ORF">Air01nite_78170</name>
</gene>
<feature type="transmembrane region" description="Helical" evidence="2">
    <location>
        <begin position="76"/>
        <end position="97"/>
    </location>
</feature>
<keyword evidence="2" id="KW-0472">Membrane</keyword>
<dbReference type="InterPro" id="IPR001646">
    <property type="entry name" value="5peptide_repeat"/>
</dbReference>
<protein>
    <recommendedName>
        <fullName evidence="5">Pentapeptide repeat-containing protein</fullName>
    </recommendedName>
</protein>
<sequence>MFTKAFFASERTRERGSHSPRLMRFSLSLVIALAGIGAFALVAFAALAWVRGSAVPLLPPPKTPGKPLSSAEIYDLTRSTVAVAGLAAGVFAAVYAYRKQRVEEAGSRRSDAEQLSTRYQDAADQLGNDKAAVRLAGVYGLSRLADDWPEQRQVCINVLCAYFRMHKESTAVSEGEQEVRSTIVDVLLDHLSPDHPTSWRGYEMSFRGSYIDLDFHLLDGPGEGFIDFSDAVFSGCRVVVSNPHGSAADVLNFKRATFRNGASVEIKGGWESGVIDFGGATLLDAKFDLTSLYLDGGDLGFVGASFNGANVYFSNAHFRSGQADFTKADFARGRVDFSHAQFHPGVARFAYANYGEAEVIFEDVEGEKPAGVPPAKWLPAVRNPPDDEAAYSTS</sequence>
<evidence type="ECO:0000313" key="3">
    <source>
        <dbReference type="EMBL" id="GIF61722.1"/>
    </source>
</evidence>
<dbReference type="Proteomes" id="UP000624325">
    <property type="component" value="Unassembled WGS sequence"/>
</dbReference>
<keyword evidence="2" id="KW-1133">Transmembrane helix</keyword>
<accession>A0ABQ4CG19</accession>
<keyword evidence="4" id="KW-1185">Reference proteome</keyword>
<comment type="caution">
    <text evidence="3">The sequence shown here is derived from an EMBL/GenBank/DDBJ whole genome shotgun (WGS) entry which is preliminary data.</text>
</comment>
<dbReference type="Pfam" id="PF13576">
    <property type="entry name" value="Pentapeptide_3"/>
    <property type="match status" value="1"/>
</dbReference>